<evidence type="ECO:0000256" key="4">
    <source>
        <dbReference type="ARBA" id="ARBA00023242"/>
    </source>
</evidence>
<evidence type="ECO:0000256" key="2">
    <source>
        <dbReference type="ARBA" id="ARBA00008105"/>
    </source>
</evidence>
<dbReference type="AlphaFoldDB" id="A0A1J1HFN6"/>
<feature type="compositionally biased region" description="Basic residues" evidence="7">
    <location>
        <begin position="1"/>
        <end position="18"/>
    </location>
</feature>
<keyword evidence="4 5" id="KW-0539">Nucleus</keyword>
<comment type="subunit">
    <text evidence="5">Component of the ribosomal small subunit (SSU) processome.</text>
</comment>
<keyword evidence="9" id="KW-1185">Reference proteome</keyword>
<dbReference type="Proteomes" id="UP000183832">
    <property type="component" value="Unassembled WGS sequence"/>
</dbReference>
<sequence>MSSWKKATKTNQKTHRERHQPEARKSLGLLEKKKDYKLRAQDRAEKQETLKLLRKRALNKNPDEFYHHMINSKIQDGEHHELDKDEDLTPEQIKLMETQDKKYISMKRTIESNKIKRLQSHLHMTDVAEKTKNKHIFFLENGKELKNFDLAERLQTHPALVGRKTNRIKLKSLDKIKIDIDEEQIKKLNQEREKSYKELEKRIERERELAKVQRKMEIKNLSRAERRTLKSKDLLRVTKSSNPIFKFKYERKK</sequence>
<feature type="region of interest" description="Disordered" evidence="7">
    <location>
        <begin position="1"/>
        <end position="46"/>
    </location>
</feature>
<organism evidence="8 9">
    <name type="scientific">Clunio marinus</name>
    <dbReference type="NCBI Taxonomy" id="568069"/>
    <lineage>
        <taxon>Eukaryota</taxon>
        <taxon>Metazoa</taxon>
        <taxon>Ecdysozoa</taxon>
        <taxon>Arthropoda</taxon>
        <taxon>Hexapoda</taxon>
        <taxon>Insecta</taxon>
        <taxon>Pterygota</taxon>
        <taxon>Neoptera</taxon>
        <taxon>Endopterygota</taxon>
        <taxon>Diptera</taxon>
        <taxon>Nematocera</taxon>
        <taxon>Chironomoidea</taxon>
        <taxon>Chironomidae</taxon>
        <taxon>Clunio</taxon>
    </lineage>
</organism>
<comment type="function">
    <text evidence="5">Involved in nucleolar processing of pre-18S ribosomal RNA.</text>
</comment>
<dbReference type="GO" id="GO:0006364">
    <property type="term" value="P:rRNA processing"/>
    <property type="evidence" value="ECO:0007669"/>
    <property type="project" value="UniProtKB-UniRule"/>
</dbReference>
<evidence type="ECO:0000256" key="5">
    <source>
        <dbReference type="PIRNR" id="PIRNR015952"/>
    </source>
</evidence>
<dbReference type="STRING" id="568069.A0A1J1HFN6"/>
<keyword evidence="6" id="KW-0175">Coiled coil</keyword>
<dbReference type="Pfam" id="PF03998">
    <property type="entry name" value="Utp11"/>
    <property type="match status" value="1"/>
</dbReference>
<evidence type="ECO:0000313" key="9">
    <source>
        <dbReference type="Proteomes" id="UP000183832"/>
    </source>
</evidence>
<evidence type="ECO:0000256" key="1">
    <source>
        <dbReference type="ARBA" id="ARBA00004604"/>
    </source>
</evidence>
<dbReference type="InterPro" id="IPR007144">
    <property type="entry name" value="SSU_processome_Utp11"/>
</dbReference>
<evidence type="ECO:0000256" key="7">
    <source>
        <dbReference type="SAM" id="MobiDB-lite"/>
    </source>
</evidence>
<gene>
    <name evidence="8" type="ORF">CLUMA_CG000614</name>
</gene>
<evidence type="ECO:0000256" key="6">
    <source>
        <dbReference type="SAM" id="Coils"/>
    </source>
</evidence>
<comment type="similarity">
    <text evidence="2 5">Belongs to the UTP11 family.</text>
</comment>
<feature type="compositionally biased region" description="Basic and acidic residues" evidence="7">
    <location>
        <begin position="19"/>
        <end position="46"/>
    </location>
</feature>
<protein>
    <recommendedName>
        <fullName evidence="5">U3 small nucleolar RNA-associated protein 11</fullName>
        <shortName evidence="5">U3 snoRNA-associated protein 11</shortName>
    </recommendedName>
</protein>
<evidence type="ECO:0000256" key="3">
    <source>
        <dbReference type="ARBA" id="ARBA00022552"/>
    </source>
</evidence>
<dbReference type="OrthoDB" id="29058at2759"/>
<name>A0A1J1HFN6_9DIPT</name>
<keyword evidence="3 5" id="KW-0698">rRNA processing</keyword>
<feature type="coiled-coil region" evidence="6">
    <location>
        <begin position="173"/>
        <end position="216"/>
    </location>
</feature>
<reference evidence="8 9" key="1">
    <citation type="submission" date="2015-04" db="EMBL/GenBank/DDBJ databases">
        <authorList>
            <person name="Syromyatnikov M.Y."/>
            <person name="Popov V.N."/>
        </authorList>
    </citation>
    <scope>NUCLEOTIDE SEQUENCE [LARGE SCALE GENOMIC DNA]</scope>
</reference>
<dbReference type="EMBL" id="CVRI01000002">
    <property type="protein sequence ID" value="CRK86783.1"/>
    <property type="molecule type" value="Genomic_DNA"/>
</dbReference>
<proteinExistence type="inferred from homology"/>
<dbReference type="PANTHER" id="PTHR12838:SF0">
    <property type="entry name" value="U3 SMALL NUCLEOLAR RNA-ASSOCIATED PROTEIN 11-RELATED"/>
    <property type="match status" value="1"/>
</dbReference>
<accession>A0A1J1HFN6</accession>
<dbReference type="GO" id="GO:0032040">
    <property type="term" value="C:small-subunit processome"/>
    <property type="evidence" value="ECO:0007669"/>
    <property type="project" value="UniProtKB-UniRule"/>
</dbReference>
<evidence type="ECO:0000313" key="8">
    <source>
        <dbReference type="EMBL" id="CRK86783.1"/>
    </source>
</evidence>
<dbReference type="PANTHER" id="PTHR12838">
    <property type="entry name" value="U3 SMALL NUCLEOLAR RNA-ASSOCIATED PROTEIN 11"/>
    <property type="match status" value="1"/>
</dbReference>
<comment type="subcellular location">
    <subcellularLocation>
        <location evidence="1 5">Nucleus</location>
        <location evidence="1 5">Nucleolus</location>
    </subcellularLocation>
</comment>
<dbReference type="PIRSF" id="PIRSF015952">
    <property type="entry name" value="U3snoRNP11"/>
    <property type="match status" value="1"/>
</dbReference>